<evidence type="ECO:0000256" key="1">
    <source>
        <dbReference type="SAM" id="Phobius"/>
    </source>
</evidence>
<accession>A0A4Q5M0X2</accession>
<sequence>MSTITINRTTKGLVFLSVLCSIFITVRMVLKADMKYSFLLWNLFLAWIPFILAQLSYRAVRQHYLPSAYVMLFVWLLFFPNAPYIITDLLHLKGYSQNILWFDSLLIFSFAITGLLIGLSSLSIVHQSLELLFGQIQSWAVVVGSLILLGFGIYLGRYCRLNSWDLFSQPLWFAGRVLHQFKNPMAFKLTFTYASVILGFYIAFRTFGAPQNAELKHT</sequence>
<dbReference type="EMBL" id="SEWF01000011">
    <property type="protein sequence ID" value="RYU95851.1"/>
    <property type="molecule type" value="Genomic_DNA"/>
</dbReference>
<keyword evidence="3" id="KW-1185">Reference proteome</keyword>
<feature type="transmembrane region" description="Helical" evidence="1">
    <location>
        <begin position="12"/>
        <end position="30"/>
    </location>
</feature>
<feature type="transmembrane region" description="Helical" evidence="1">
    <location>
        <begin position="185"/>
        <end position="204"/>
    </location>
</feature>
<comment type="caution">
    <text evidence="2">The sequence shown here is derived from an EMBL/GenBank/DDBJ whole genome shotgun (WGS) entry which is preliminary data.</text>
</comment>
<protein>
    <submittedName>
        <fullName evidence="2">DUF1361 domain-containing protein</fullName>
    </submittedName>
</protein>
<name>A0A4Q5M0X2_9BACT</name>
<keyword evidence="1" id="KW-0472">Membrane</keyword>
<dbReference type="AlphaFoldDB" id="A0A4Q5M0X2"/>
<feature type="transmembrane region" description="Helical" evidence="1">
    <location>
        <begin position="99"/>
        <end position="119"/>
    </location>
</feature>
<feature type="transmembrane region" description="Helical" evidence="1">
    <location>
        <begin position="36"/>
        <end position="57"/>
    </location>
</feature>
<gene>
    <name evidence="2" type="ORF">EWM59_09505</name>
</gene>
<dbReference type="Pfam" id="PF07099">
    <property type="entry name" value="DUF1361"/>
    <property type="match status" value="1"/>
</dbReference>
<evidence type="ECO:0000313" key="2">
    <source>
        <dbReference type="EMBL" id="RYU95851.1"/>
    </source>
</evidence>
<dbReference type="InterPro" id="IPR009793">
    <property type="entry name" value="DUF1361"/>
</dbReference>
<organism evidence="2 3">
    <name type="scientific">Emticicia agri</name>
    <dbReference type="NCBI Taxonomy" id="2492393"/>
    <lineage>
        <taxon>Bacteria</taxon>
        <taxon>Pseudomonadati</taxon>
        <taxon>Bacteroidota</taxon>
        <taxon>Cytophagia</taxon>
        <taxon>Cytophagales</taxon>
        <taxon>Leadbetterellaceae</taxon>
        <taxon>Emticicia</taxon>
    </lineage>
</organism>
<dbReference type="OrthoDB" id="4540541at2"/>
<feature type="transmembrane region" description="Helical" evidence="1">
    <location>
        <begin position="131"/>
        <end position="155"/>
    </location>
</feature>
<proteinExistence type="predicted"/>
<keyword evidence="1" id="KW-1133">Transmembrane helix</keyword>
<reference evidence="2 3" key="1">
    <citation type="submission" date="2019-02" db="EMBL/GenBank/DDBJ databases">
        <title>Bacterial novel species Emticicia sp. 17J42-9 isolated from soil.</title>
        <authorList>
            <person name="Jung H.-Y."/>
        </authorList>
    </citation>
    <scope>NUCLEOTIDE SEQUENCE [LARGE SCALE GENOMIC DNA]</scope>
    <source>
        <strain evidence="2 3">17J42-9</strain>
    </source>
</reference>
<keyword evidence="1" id="KW-0812">Transmembrane</keyword>
<dbReference type="Proteomes" id="UP000293162">
    <property type="component" value="Unassembled WGS sequence"/>
</dbReference>
<evidence type="ECO:0000313" key="3">
    <source>
        <dbReference type="Proteomes" id="UP000293162"/>
    </source>
</evidence>
<feature type="transmembrane region" description="Helical" evidence="1">
    <location>
        <begin position="69"/>
        <end position="87"/>
    </location>
</feature>
<dbReference type="RefSeq" id="WP_130020731.1">
    <property type="nucleotide sequence ID" value="NZ_SEWF01000011.1"/>
</dbReference>